<dbReference type="Gene3D" id="2.170.16.10">
    <property type="entry name" value="Hedgehog/Intein (Hint) domain"/>
    <property type="match status" value="1"/>
</dbReference>
<dbReference type="Gene3D" id="3.90.1720.70">
    <property type="match status" value="1"/>
</dbReference>
<reference evidence="5" key="2">
    <citation type="journal article" date="2023" name="Science">
        <title>Genomic signatures of disease resistance in endangered staghorn corals.</title>
        <authorList>
            <person name="Vollmer S.V."/>
            <person name="Selwyn J.D."/>
            <person name="Despard B.A."/>
            <person name="Roesel C.L."/>
        </authorList>
    </citation>
    <scope>NUCLEOTIDE SEQUENCE</scope>
    <source>
        <strain evidence="5">K2</strain>
    </source>
</reference>
<dbReference type="PANTHER" id="PTHR11889:SF31">
    <property type="entry name" value="PROTEIN HEDGEHOG"/>
    <property type="match status" value="1"/>
</dbReference>
<accession>A0AAD9Q497</accession>
<evidence type="ECO:0000256" key="1">
    <source>
        <dbReference type="ARBA" id="ARBA00022473"/>
    </source>
</evidence>
<dbReference type="InterPro" id="IPR001767">
    <property type="entry name" value="Hedgehog_Hint"/>
</dbReference>
<dbReference type="InterPro" id="IPR006141">
    <property type="entry name" value="Intein_N"/>
</dbReference>
<feature type="chain" id="PRO_5042023765" evidence="3">
    <location>
        <begin position="20"/>
        <end position="414"/>
    </location>
</feature>
<name>A0AAD9Q497_ACRCE</name>
<dbReference type="SMART" id="SM00306">
    <property type="entry name" value="HintN"/>
    <property type="match status" value="1"/>
</dbReference>
<dbReference type="PANTHER" id="PTHR11889">
    <property type="entry name" value="HEDGEHOG"/>
    <property type="match status" value="1"/>
</dbReference>
<sequence>MGATILVGFLVLCIPVASSRMLPLFSNLKYWYPGYVDYGGLYSDQDVFQAVNISSTGVEDNTTCVLRMSTALNLNPGHQVREPYEGSAKGTINNYYFYDQRGFLSYLEKMYGFPISSTTTDTFRGIPGIMFINVTGTIRSDDVCSILLWDGAGFHQGKGYLHHYAIEKVFLWPAPSGGCSINLNTKQSCFPSTSKVELKSGKKIAMSKLEIGDLVKTYSNDGEIVFSPVITFLDQDIDYKGHYYTISTACGFKITLSEAHLIFKITQTPDAIKSDFAHSSLVRPGDHIAVHSRYGRFHEQVTSVSVAERHGAFAPVTEEGTMLVDNVWVSCYADIADHDLAHTLMTPLKRLYSLAPHVLGSRGKYVHGYLRGALRPIGVRIFGEEKFYQSPQNKALVEYTDLFIESLQIDKNNK</sequence>
<dbReference type="GO" id="GO:0007267">
    <property type="term" value="P:cell-cell signaling"/>
    <property type="evidence" value="ECO:0007669"/>
    <property type="project" value="InterPro"/>
</dbReference>
<dbReference type="InterPro" id="IPR001657">
    <property type="entry name" value="Hedgehog"/>
</dbReference>
<feature type="signal peptide" evidence="3">
    <location>
        <begin position="1"/>
        <end position="19"/>
    </location>
</feature>
<proteinExistence type="predicted"/>
<comment type="caution">
    <text evidence="5">The sequence shown here is derived from an EMBL/GenBank/DDBJ whole genome shotgun (WGS) entry which is preliminary data.</text>
</comment>
<dbReference type="SUPFAM" id="SSF51294">
    <property type="entry name" value="Hedgehog/intein (Hint) domain"/>
    <property type="match status" value="1"/>
</dbReference>
<evidence type="ECO:0000256" key="2">
    <source>
        <dbReference type="ARBA" id="ARBA00022729"/>
    </source>
</evidence>
<protein>
    <submittedName>
        <fullName evidence="5">Indian hedgehog protein</fullName>
    </submittedName>
</protein>
<feature type="domain" description="Hint" evidence="4">
    <location>
        <begin position="187"/>
        <end position="292"/>
    </location>
</feature>
<dbReference type="EMBL" id="JARQWQ010000069">
    <property type="protein sequence ID" value="KAK2554497.1"/>
    <property type="molecule type" value="Genomic_DNA"/>
</dbReference>
<dbReference type="PROSITE" id="PS50817">
    <property type="entry name" value="INTEIN_N_TER"/>
    <property type="match status" value="1"/>
</dbReference>
<dbReference type="InterPro" id="IPR036844">
    <property type="entry name" value="Hint_dom_sf"/>
</dbReference>
<dbReference type="GO" id="GO:0016540">
    <property type="term" value="P:protein autoprocessing"/>
    <property type="evidence" value="ECO:0007669"/>
    <property type="project" value="InterPro"/>
</dbReference>
<keyword evidence="1" id="KW-0217">Developmental protein</keyword>
<dbReference type="GO" id="GO:0048731">
    <property type="term" value="P:system development"/>
    <property type="evidence" value="ECO:0007669"/>
    <property type="project" value="UniProtKB-ARBA"/>
</dbReference>
<dbReference type="Proteomes" id="UP001249851">
    <property type="component" value="Unassembled WGS sequence"/>
</dbReference>
<evidence type="ECO:0000313" key="6">
    <source>
        <dbReference type="Proteomes" id="UP001249851"/>
    </source>
</evidence>
<dbReference type="GO" id="GO:0016539">
    <property type="term" value="P:intein-mediated protein splicing"/>
    <property type="evidence" value="ECO:0007669"/>
    <property type="project" value="InterPro"/>
</dbReference>
<keyword evidence="2 3" id="KW-0732">Signal</keyword>
<evidence type="ECO:0000259" key="4">
    <source>
        <dbReference type="SMART" id="SM00306"/>
    </source>
</evidence>
<dbReference type="InterPro" id="IPR003587">
    <property type="entry name" value="Hint_dom_N"/>
</dbReference>
<dbReference type="PRINTS" id="PR00632">
    <property type="entry name" value="SONICHHOG"/>
</dbReference>
<evidence type="ECO:0000256" key="3">
    <source>
        <dbReference type="SAM" id="SignalP"/>
    </source>
</evidence>
<dbReference type="InterPro" id="IPR050387">
    <property type="entry name" value="Hedgehog_Signaling"/>
</dbReference>
<dbReference type="AlphaFoldDB" id="A0AAD9Q497"/>
<dbReference type="Pfam" id="PF01079">
    <property type="entry name" value="Hint"/>
    <property type="match status" value="1"/>
</dbReference>
<reference evidence="5" key="1">
    <citation type="journal article" date="2023" name="G3 (Bethesda)">
        <title>Whole genome assembly and annotation of the endangered Caribbean coral Acropora cervicornis.</title>
        <authorList>
            <person name="Selwyn J.D."/>
            <person name="Vollmer S.V."/>
        </authorList>
    </citation>
    <scope>NUCLEOTIDE SEQUENCE</scope>
    <source>
        <strain evidence="5">K2</strain>
    </source>
</reference>
<dbReference type="CDD" id="cd00081">
    <property type="entry name" value="Hint"/>
    <property type="match status" value="1"/>
</dbReference>
<gene>
    <name evidence="5" type="ORF">P5673_023940</name>
</gene>
<dbReference type="FunFam" id="2.170.16.10:FF:000001">
    <property type="entry name" value="Indian hedgehog"/>
    <property type="match status" value="1"/>
</dbReference>
<keyword evidence="6" id="KW-1185">Reference proteome</keyword>
<evidence type="ECO:0000313" key="5">
    <source>
        <dbReference type="EMBL" id="KAK2554497.1"/>
    </source>
</evidence>
<organism evidence="5 6">
    <name type="scientific">Acropora cervicornis</name>
    <name type="common">Staghorn coral</name>
    <dbReference type="NCBI Taxonomy" id="6130"/>
    <lineage>
        <taxon>Eukaryota</taxon>
        <taxon>Metazoa</taxon>
        <taxon>Cnidaria</taxon>
        <taxon>Anthozoa</taxon>
        <taxon>Hexacorallia</taxon>
        <taxon>Scleractinia</taxon>
        <taxon>Astrocoeniina</taxon>
        <taxon>Acroporidae</taxon>
        <taxon>Acropora</taxon>
    </lineage>
</organism>